<dbReference type="AlphaFoldDB" id="A0A2C9D7C9"/>
<dbReference type="InterPro" id="IPR011491">
    <property type="entry name" value="FlgE_D2"/>
</dbReference>
<comment type="function">
    <text evidence="5">A flexible structure which links the flagellar filament to the drive apparatus in the basal body.</text>
</comment>
<gene>
    <name evidence="10" type="primary">flgE</name>
    <name evidence="10" type="ORF">HDIA_2693</name>
</gene>
<evidence type="ECO:0000259" key="8">
    <source>
        <dbReference type="Pfam" id="PF07559"/>
    </source>
</evidence>
<evidence type="ECO:0000313" key="10">
    <source>
        <dbReference type="EMBL" id="SON56234.1"/>
    </source>
</evidence>
<feature type="domain" description="Flagellar hook protein FlgE D2" evidence="8">
    <location>
        <begin position="200"/>
        <end position="347"/>
    </location>
</feature>
<dbReference type="OrthoDB" id="8372879at2"/>
<keyword evidence="10" id="KW-0282">Flagellum</keyword>
<accession>A0A2C9D7C9</accession>
<comment type="similarity">
    <text evidence="2 5">Belongs to the flagella basal body rod proteins family.</text>
</comment>
<dbReference type="GO" id="GO:0005829">
    <property type="term" value="C:cytosol"/>
    <property type="evidence" value="ECO:0007669"/>
    <property type="project" value="TreeGrafter"/>
</dbReference>
<organism evidence="10 11">
    <name type="scientific">Hartmannibacter diazotrophicus</name>
    <dbReference type="NCBI Taxonomy" id="1482074"/>
    <lineage>
        <taxon>Bacteria</taxon>
        <taxon>Pseudomonadati</taxon>
        <taxon>Pseudomonadota</taxon>
        <taxon>Alphaproteobacteria</taxon>
        <taxon>Hyphomicrobiales</taxon>
        <taxon>Pleomorphomonadaceae</taxon>
        <taxon>Hartmannibacter</taxon>
    </lineage>
</organism>
<evidence type="ECO:0000259" key="7">
    <source>
        <dbReference type="Pfam" id="PF06429"/>
    </source>
</evidence>
<evidence type="ECO:0000256" key="3">
    <source>
        <dbReference type="ARBA" id="ARBA00019015"/>
    </source>
</evidence>
<dbReference type="InterPro" id="IPR010930">
    <property type="entry name" value="Flg_bb/hook_C_dom"/>
</dbReference>
<feature type="domain" description="Flagellar basal-body/hook protein C-terminal" evidence="7">
    <location>
        <begin position="419"/>
        <end position="461"/>
    </location>
</feature>
<dbReference type="Proteomes" id="UP000223606">
    <property type="component" value="Chromosome 1"/>
</dbReference>
<protein>
    <recommendedName>
        <fullName evidence="3 5">Flagellar hook protein FlgE</fullName>
    </recommendedName>
</protein>
<evidence type="ECO:0000313" key="11">
    <source>
        <dbReference type="Proteomes" id="UP000223606"/>
    </source>
</evidence>
<dbReference type="GO" id="GO:0009425">
    <property type="term" value="C:bacterial-type flagellum basal body"/>
    <property type="evidence" value="ECO:0007669"/>
    <property type="project" value="UniProtKB-SubCell"/>
</dbReference>
<evidence type="ECO:0000256" key="5">
    <source>
        <dbReference type="RuleBase" id="RU362116"/>
    </source>
</evidence>
<dbReference type="PANTHER" id="PTHR30435">
    <property type="entry name" value="FLAGELLAR PROTEIN"/>
    <property type="match status" value="1"/>
</dbReference>
<evidence type="ECO:0000256" key="4">
    <source>
        <dbReference type="ARBA" id="ARBA00023143"/>
    </source>
</evidence>
<dbReference type="InterPro" id="IPR053967">
    <property type="entry name" value="LlgE_F_G-like_D1"/>
</dbReference>
<dbReference type="InterPro" id="IPR037925">
    <property type="entry name" value="FlgE/F/G-like"/>
</dbReference>
<dbReference type="SUPFAM" id="SSF117143">
    <property type="entry name" value="Flagellar hook protein flgE"/>
    <property type="match status" value="1"/>
</dbReference>
<evidence type="ECO:0000256" key="2">
    <source>
        <dbReference type="ARBA" id="ARBA00009677"/>
    </source>
</evidence>
<reference evidence="11" key="1">
    <citation type="submission" date="2017-09" db="EMBL/GenBank/DDBJ databases">
        <title>Genome sequence of Nannocystis excedens DSM 71.</title>
        <authorList>
            <person name="Blom J."/>
        </authorList>
    </citation>
    <scope>NUCLEOTIDE SEQUENCE [LARGE SCALE GENOMIC DNA]</scope>
    <source>
        <strain evidence="11">type strain: E19</strain>
    </source>
</reference>
<dbReference type="Pfam" id="PF00460">
    <property type="entry name" value="Flg_bb_rod"/>
    <property type="match status" value="1"/>
</dbReference>
<evidence type="ECO:0000256" key="1">
    <source>
        <dbReference type="ARBA" id="ARBA00004117"/>
    </source>
</evidence>
<dbReference type="Pfam" id="PF22692">
    <property type="entry name" value="LlgE_F_G_D1"/>
    <property type="match status" value="1"/>
</dbReference>
<evidence type="ECO:0000259" key="9">
    <source>
        <dbReference type="Pfam" id="PF22692"/>
    </source>
</evidence>
<sequence length="463" mass="48541">MGILSAMTKSVGGLNAQSFALENISGNIANTQTTGYKRTETSFQSLLASNGGRVSATTSGGVTASSRATNDIAGSIDSDDSPTSMAIQGDGYFVVRQKAGESDGNSIFSSEDLYTRRGDFSVDREGYLVNGSDYYLSGLKLDPDSGNPVGDAVDLIKIDTKGIGAEVTTKISYELNLPEVPLTQNATNFPDTPDSEKWDLNGATAIPATVTADDSDQFEENSITGSAITCYDANGTPVNLQFRWAKVDNSLATDVNSTDTWVCYYKSDSEATGTADKWTQMATYEFTADGQLNAIDGDTTATSVDLTGLTIDGATIGDVTVRHGTGGLTQQADSNGTVSISEKDQDGVPAGDFVDVEISDEGKVIANYSNGRSVPIFEIPLVAFAGDSALRRLDGEAYSPTSESGPAVYGASGSIVGSSLESSNVDLGDEFTKLIVTQQAFSANSRAITTANDMLSEVLNIIR</sequence>
<proteinExistence type="inferred from homology"/>
<dbReference type="GO" id="GO:0009424">
    <property type="term" value="C:bacterial-type flagellum hook"/>
    <property type="evidence" value="ECO:0007669"/>
    <property type="project" value="TreeGrafter"/>
</dbReference>
<dbReference type="Pfam" id="PF06429">
    <property type="entry name" value="Flg_bbr_C"/>
    <property type="match status" value="1"/>
</dbReference>
<dbReference type="Pfam" id="PF07559">
    <property type="entry name" value="FlgE_D2"/>
    <property type="match status" value="1"/>
</dbReference>
<keyword evidence="10" id="KW-0969">Cilium</keyword>
<comment type="subcellular location">
    <subcellularLocation>
        <location evidence="1 5">Bacterial flagellum basal body</location>
    </subcellularLocation>
</comment>
<dbReference type="InterPro" id="IPR001444">
    <property type="entry name" value="Flag_bb_rod_N"/>
</dbReference>
<feature type="domain" description="Flagellar hook protein FlgE/F/G-like D1" evidence="9">
    <location>
        <begin position="86"/>
        <end position="155"/>
    </location>
</feature>
<name>A0A2C9D7C9_9HYPH</name>
<keyword evidence="10" id="KW-0966">Cell projection</keyword>
<dbReference type="NCBIfam" id="TIGR03506">
    <property type="entry name" value="FlgEFG_subfam"/>
    <property type="match status" value="1"/>
</dbReference>
<dbReference type="PANTHER" id="PTHR30435:SF1">
    <property type="entry name" value="FLAGELLAR HOOK PROTEIN FLGE"/>
    <property type="match status" value="1"/>
</dbReference>
<dbReference type="GO" id="GO:0071978">
    <property type="term" value="P:bacterial-type flagellum-dependent swarming motility"/>
    <property type="evidence" value="ECO:0007669"/>
    <property type="project" value="TreeGrafter"/>
</dbReference>
<evidence type="ECO:0000259" key="6">
    <source>
        <dbReference type="Pfam" id="PF00460"/>
    </source>
</evidence>
<feature type="domain" description="Flagellar basal body rod protein N-terminal" evidence="6">
    <location>
        <begin position="11"/>
        <end position="37"/>
    </location>
</feature>
<dbReference type="KEGG" id="hdi:HDIA_2693"/>
<keyword evidence="11" id="KW-1185">Reference proteome</keyword>
<keyword evidence="4 5" id="KW-0975">Bacterial flagellum</keyword>
<dbReference type="EMBL" id="LT960614">
    <property type="protein sequence ID" value="SON56234.1"/>
    <property type="molecule type" value="Genomic_DNA"/>
</dbReference>
<dbReference type="InterPro" id="IPR020013">
    <property type="entry name" value="Flagellar_FlgE/F/G"/>
</dbReference>